<dbReference type="Pfam" id="PF02879">
    <property type="entry name" value="PGM_PMM_II"/>
    <property type="match status" value="1"/>
</dbReference>
<dbReference type="AlphaFoldDB" id="A0ABD3SH18"/>
<feature type="domain" description="Alpha-D-phosphohexomutase alpha/beta/alpha" evidence="9">
    <location>
        <begin position="405"/>
        <end position="528"/>
    </location>
</feature>
<dbReference type="InterPro" id="IPR016066">
    <property type="entry name" value="A-D-PHexomutase_CS"/>
</dbReference>
<dbReference type="PROSITE" id="PS00710">
    <property type="entry name" value="PGM_PMM"/>
    <property type="match status" value="1"/>
</dbReference>
<evidence type="ECO:0000256" key="2">
    <source>
        <dbReference type="ARBA" id="ARBA00010231"/>
    </source>
</evidence>
<dbReference type="InterPro" id="IPR005846">
    <property type="entry name" value="A-D-PHexomutase_a/b/a-III"/>
</dbReference>
<comment type="caution">
    <text evidence="10">The sequence shown here is derived from an EMBL/GenBank/DDBJ whole genome shotgun (WGS) entry which is preliminary data.</text>
</comment>
<dbReference type="InterPro" id="IPR036900">
    <property type="entry name" value="A-D-PHexomutase_C_sf"/>
</dbReference>
<organism evidence="10 11">
    <name type="scientific">Cyclostephanos tholiformis</name>
    <dbReference type="NCBI Taxonomy" id="382380"/>
    <lineage>
        <taxon>Eukaryota</taxon>
        <taxon>Sar</taxon>
        <taxon>Stramenopiles</taxon>
        <taxon>Ochrophyta</taxon>
        <taxon>Bacillariophyta</taxon>
        <taxon>Coscinodiscophyceae</taxon>
        <taxon>Thalassiosirophycidae</taxon>
        <taxon>Stephanodiscales</taxon>
        <taxon>Stephanodiscaceae</taxon>
        <taxon>Cyclostephanos</taxon>
    </lineage>
</organism>
<comment type="cofactor">
    <cofactor evidence="1">
        <name>Mg(2+)</name>
        <dbReference type="ChEBI" id="CHEBI:18420"/>
    </cofactor>
</comment>
<keyword evidence="6" id="KW-0413">Isomerase</keyword>
<evidence type="ECO:0000256" key="5">
    <source>
        <dbReference type="ARBA" id="ARBA00022842"/>
    </source>
</evidence>
<dbReference type="SUPFAM" id="SSF55957">
    <property type="entry name" value="Phosphoglucomutase, C-terminal domain"/>
    <property type="match status" value="1"/>
</dbReference>
<evidence type="ECO:0000256" key="1">
    <source>
        <dbReference type="ARBA" id="ARBA00001946"/>
    </source>
</evidence>
<dbReference type="CDD" id="cd05799">
    <property type="entry name" value="PGM2"/>
    <property type="match status" value="1"/>
</dbReference>
<dbReference type="EMBL" id="JALLPB020000029">
    <property type="protein sequence ID" value="KAL3823814.1"/>
    <property type="molecule type" value="Genomic_DNA"/>
</dbReference>
<dbReference type="InterPro" id="IPR016055">
    <property type="entry name" value="A-D-PHexomutase_a/b/a-I/II/III"/>
</dbReference>
<keyword evidence="4" id="KW-0479">Metal-binding</keyword>
<evidence type="ECO:0000256" key="4">
    <source>
        <dbReference type="ARBA" id="ARBA00022723"/>
    </source>
</evidence>
<evidence type="ECO:0000259" key="7">
    <source>
        <dbReference type="Pfam" id="PF02878"/>
    </source>
</evidence>
<dbReference type="InterPro" id="IPR005845">
    <property type="entry name" value="A-D-PHexomutase_a/b/a-II"/>
</dbReference>
<dbReference type="InterPro" id="IPR005844">
    <property type="entry name" value="A-D-PHexomutase_a/b/a-I"/>
</dbReference>
<evidence type="ECO:0000313" key="10">
    <source>
        <dbReference type="EMBL" id="KAL3823814.1"/>
    </source>
</evidence>
<evidence type="ECO:0000259" key="8">
    <source>
        <dbReference type="Pfam" id="PF02879"/>
    </source>
</evidence>
<dbReference type="Pfam" id="PF02878">
    <property type="entry name" value="PGM_PMM_I"/>
    <property type="match status" value="1"/>
</dbReference>
<dbReference type="InterPro" id="IPR005841">
    <property type="entry name" value="Alpha-D-phosphohexomutase_SF"/>
</dbReference>
<comment type="similarity">
    <text evidence="2">Belongs to the phosphohexose mutase family.</text>
</comment>
<feature type="domain" description="Alpha-D-phosphohexomutase alpha/beta/alpha" evidence="7">
    <location>
        <begin position="97"/>
        <end position="244"/>
    </location>
</feature>
<evidence type="ECO:0000256" key="3">
    <source>
        <dbReference type="ARBA" id="ARBA00022553"/>
    </source>
</evidence>
<dbReference type="GO" id="GO:0016853">
    <property type="term" value="F:isomerase activity"/>
    <property type="evidence" value="ECO:0007669"/>
    <property type="project" value="UniProtKB-KW"/>
</dbReference>
<keyword evidence="11" id="KW-1185">Reference proteome</keyword>
<gene>
    <name evidence="10" type="ORF">ACHAXA_011601</name>
</gene>
<dbReference type="PANTHER" id="PTHR45745:SF1">
    <property type="entry name" value="PHOSPHOGLUCOMUTASE 2B-RELATED"/>
    <property type="match status" value="1"/>
</dbReference>
<dbReference type="PRINTS" id="PR00509">
    <property type="entry name" value="PGMPMM"/>
</dbReference>
<evidence type="ECO:0000256" key="6">
    <source>
        <dbReference type="ARBA" id="ARBA00023235"/>
    </source>
</evidence>
<dbReference type="PANTHER" id="PTHR45745">
    <property type="entry name" value="PHOSPHOMANNOMUTASE 45A"/>
    <property type="match status" value="1"/>
</dbReference>
<feature type="domain" description="Alpha-D-phosphohexomutase alpha/beta/alpha" evidence="8">
    <location>
        <begin position="309"/>
        <end position="394"/>
    </location>
</feature>
<reference evidence="10 11" key="1">
    <citation type="submission" date="2024-10" db="EMBL/GenBank/DDBJ databases">
        <title>Updated reference genomes for cyclostephanoid diatoms.</title>
        <authorList>
            <person name="Roberts W.R."/>
            <person name="Alverson A.J."/>
        </authorList>
    </citation>
    <scope>NUCLEOTIDE SEQUENCE [LARGE SCALE GENOMIC DNA]</scope>
    <source>
        <strain evidence="10 11">AJA228-03</strain>
    </source>
</reference>
<sequence length="666" mass="73355">MQLLGIIRLTFLLSTNPFPQHILYHKLQRGHCLPSITPSMTSHETPNLLHAAKEWARLDPNPETSSYVNNLVARVEGEGGDDIASRELDSLFASERIQFGTAGLRGPMLPGPSGMNDLVVIQSAQGLARYILGTNRGNPNLRAVVGHDHRSSSKFNRSISSKKFAMYTKLVFEHAGIKCTLLDGYVATPILSYAVKYLDAAVGIMVTASHNPSQDNGYKIYWNDGCQIRSPMDAGIANEIGKEANLLPWIDYGKQLQLQKLKVESDDECFGLSDPFQTKCIEDAYFQSIIASGVVTGMNDATHGIISQPKFAYTAMHGVGSPYARRSFQVFNLPPFLAVPSQEQPDPDFPTVSFPNPEEKGALDIAMAFSSENKCDILLANDPDADRLGVAEFDKKSGEWTVFAGDQIGTLLGHWLWEMIGKTSDQPVAMCASTVSSKMLATMGQMEGFHFEETLTGFKWIGSRLLTLQNQGFRVLFGYEEAIGYSCGGIIPDKDGISALGVIATMASWLYSRGETLSSHLQKLHDKYGEFCCNNGYYRCNDPAIVSGILKQMRKGGVYFDRVGAYDVDSIRDLGSPGYDSTTKDKVPTLPTSASSPMITFRFVNGCVAQFRASGTEPKFKYYIELRGKPGEKRSDVERRLSEMSRIILEELLRPAENGLLLPSNL</sequence>
<dbReference type="Gene3D" id="3.40.120.10">
    <property type="entry name" value="Alpha-D-Glucose-1,6-Bisphosphate, subunit A, domain 3"/>
    <property type="match status" value="3"/>
</dbReference>
<protein>
    <recommendedName>
        <fullName evidence="12">Phosphoglucomutase</fullName>
    </recommendedName>
</protein>
<dbReference type="SUPFAM" id="SSF53738">
    <property type="entry name" value="Phosphoglucomutase, first 3 domains"/>
    <property type="match status" value="3"/>
</dbReference>
<accession>A0ABD3SH18</accession>
<dbReference type="Proteomes" id="UP001530377">
    <property type="component" value="Unassembled WGS sequence"/>
</dbReference>
<keyword evidence="5" id="KW-0460">Magnesium</keyword>
<evidence type="ECO:0008006" key="12">
    <source>
        <dbReference type="Google" id="ProtNLM"/>
    </source>
</evidence>
<name>A0ABD3SH18_9STRA</name>
<evidence type="ECO:0000259" key="9">
    <source>
        <dbReference type="Pfam" id="PF02880"/>
    </source>
</evidence>
<keyword evidence="3" id="KW-0597">Phosphoprotein</keyword>
<dbReference type="GO" id="GO:0046872">
    <property type="term" value="F:metal ion binding"/>
    <property type="evidence" value="ECO:0007669"/>
    <property type="project" value="UniProtKB-KW"/>
</dbReference>
<proteinExistence type="inferred from homology"/>
<evidence type="ECO:0000313" key="11">
    <source>
        <dbReference type="Proteomes" id="UP001530377"/>
    </source>
</evidence>
<dbReference type="Pfam" id="PF02880">
    <property type="entry name" value="PGM_PMM_III"/>
    <property type="match status" value="1"/>
</dbReference>